<dbReference type="SUPFAM" id="SSF55447">
    <property type="entry name" value="CO dehydrogenase flavoprotein C-terminal domain-like"/>
    <property type="match status" value="1"/>
</dbReference>
<evidence type="ECO:0000256" key="1">
    <source>
        <dbReference type="ARBA" id="ARBA00022827"/>
    </source>
</evidence>
<dbReference type="EC" id="1.17.1.4" evidence="3"/>
<dbReference type="InterPro" id="IPR036318">
    <property type="entry name" value="FAD-bd_PCMH-like_sf"/>
</dbReference>
<dbReference type="InterPro" id="IPR016167">
    <property type="entry name" value="FAD-bd_PCMH_sub1"/>
</dbReference>
<evidence type="ECO:0000313" key="3">
    <source>
        <dbReference type="EMBL" id="SPR98415.1"/>
    </source>
</evidence>
<dbReference type="InterPro" id="IPR016169">
    <property type="entry name" value="FAD-bd_PCMH_sub2"/>
</dbReference>
<dbReference type="PROSITE" id="PS51387">
    <property type="entry name" value="FAD_PCMH"/>
    <property type="match status" value="1"/>
</dbReference>
<dbReference type="PANTHER" id="PTHR42659">
    <property type="entry name" value="XANTHINE DEHYDROGENASE SUBUNIT C-RELATED"/>
    <property type="match status" value="1"/>
</dbReference>
<dbReference type="GO" id="GO:0004854">
    <property type="term" value="F:xanthine dehydrogenase activity"/>
    <property type="evidence" value="ECO:0007669"/>
    <property type="project" value="UniProtKB-EC"/>
</dbReference>
<dbReference type="InterPro" id="IPR036683">
    <property type="entry name" value="CO_DH_flav_C_dom_sf"/>
</dbReference>
<dbReference type="InterPro" id="IPR051312">
    <property type="entry name" value="Diverse_Substr_Oxidored"/>
</dbReference>
<evidence type="ECO:0000313" key="4">
    <source>
        <dbReference type="Proteomes" id="UP000256805"/>
    </source>
</evidence>
<keyword evidence="1" id="KW-0274">FAD</keyword>
<keyword evidence="3" id="KW-0560">Oxidoreductase</keyword>
<protein>
    <submittedName>
        <fullName evidence="3">Xanthine dehydrogenase, FAD-binding subunit</fullName>
        <ecNumber evidence="3">1.17.1.4</ecNumber>
    </submittedName>
</protein>
<dbReference type="SMART" id="SM01092">
    <property type="entry name" value="CO_deh_flav_C"/>
    <property type="match status" value="1"/>
</dbReference>
<dbReference type="InterPro" id="IPR005107">
    <property type="entry name" value="CO_DH_flav_C"/>
</dbReference>
<dbReference type="SUPFAM" id="SSF56176">
    <property type="entry name" value="FAD-binding/transporter-associated domain-like"/>
    <property type="match status" value="1"/>
</dbReference>
<accession>A0A375IZN4</accession>
<name>A0A375IZN4_9BURK</name>
<dbReference type="AlphaFoldDB" id="A0A375IZN4"/>
<dbReference type="Pfam" id="PF03450">
    <property type="entry name" value="CO_deh_flav_C"/>
    <property type="match status" value="1"/>
</dbReference>
<evidence type="ECO:0000259" key="2">
    <source>
        <dbReference type="PROSITE" id="PS51387"/>
    </source>
</evidence>
<dbReference type="InterPro" id="IPR016166">
    <property type="entry name" value="FAD-bd_PCMH"/>
</dbReference>
<dbReference type="RefSeq" id="WP_116383685.1">
    <property type="nucleotide sequence ID" value="NZ_LS483233.1"/>
</dbReference>
<proteinExistence type="predicted"/>
<sequence length="296" mass="31425">MRAFEYFEPATLAEASAMLHRCGGKASVLAGGTDLLVQIKESVRKPEQVINIKKIPGMDVLTFDPVNGLRIGALVTTRAVETSGFVQRHYASLAKAVTDFASIQVRHRATVVGNVCRASPSADSIAPLVADGASVHLYGMSGSRELRVEDFVTGVGKTAIAPDEIVTRITVPAPRRGTGTGKVYLKHGRRVQMELATVGVAVSLAVQDGRCADAGIVLAAVGPTPVRAARAEHVLRGQRLTDALILQAAHAAMDEARPISDVRASEAYRRQMVSVLTRRALEQALEAALRGASCDK</sequence>
<dbReference type="EMBL" id="OVTA01000018">
    <property type="protein sequence ID" value="SPR98415.1"/>
    <property type="molecule type" value="Genomic_DNA"/>
</dbReference>
<keyword evidence="1" id="KW-0285">Flavoprotein</keyword>
<dbReference type="Gene3D" id="3.30.43.10">
    <property type="entry name" value="Uridine Diphospho-n-acetylenolpyruvylglucosamine Reductase, domain 2"/>
    <property type="match status" value="1"/>
</dbReference>
<dbReference type="Pfam" id="PF00941">
    <property type="entry name" value="FAD_binding_5"/>
    <property type="match status" value="1"/>
</dbReference>
<gene>
    <name evidence="3" type="primary">xdhB</name>
    <name evidence="3" type="ORF">CBM2634_A250070</name>
</gene>
<dbReference type="Proteomes" id="UP000256805">
    <property type="component" value="Unassembled WGS sequence"/>
</dbReference>
<dbReference type="GO" id="GO:0071949">
    <property type="term" value="F:FAD binding"/>
    <property type="evidence" value="ECO:0007669"/>
    <property type="project" value="InterPro"/>
</dbReference>
<feature type="domain" description="FAD-binding PCMH-type" evidence="2">
    <location>
        <begin position="1"/>
        <end position="176"/>
    </location>
</feature>
<dbReference type="Gene3D" id="3.30.465.10">
    <property type="match status" value="1"/>
</dbReference>
<dbReference type="InterPro" id="IPR002346">
    <property type="entry name" value="Mopterin_DH_FAD-bd"/>
</dbReference>
<dbReference type="Gene3D" id="3.30.390.50">
    <property type="entry name" value="CO dehydrogenase flavoprotein, C-terminal domain"/>
    <property type="match status" value="1"/>
</dbReference>
<dbReference type="PANTHER" id="PTHR42659:SF9">
    <property type="entry name" value="XANTHINE DEHYDROGENASE FAD-BINDING SUBUNIT XDHB-RELATED"/>
    <property type="match status" value="1"/>
</dbReference>
<organism evidence="3 4">
    <name type="scientific">Cupriavidus taiwanensis</name>
    <dbReference type="NCBI Taxonomy" id="164546"/>
    <lineage>
        <taxon>Bacteria</taxon>
        <taxon>Pseudomonadati</taxon>
        <taxon>Pseudomonadota</taxon>
        <taxon>Betaproteobacteria</taxon>
        <taxon>Burkholderiales</taxon>
        <taxon>Burkholderiaceae</taxon>
        <taxon>Cupriavidus</taxon>
    </lineage>
</organism>
<reference evidence="3 4" key="1">
    <citation type="submission" date="2018-01" db="EMBL/GenBank/DDBJ databases">
        <authorList>
            <person name="Gaut B.S."/>
            <person name="Morton B.R."/>
            <person name="Clegg M.T."/>
            <person name="Duvall M.R."/>
        </authorList>
    </citation>
    <scope>NUCLEOTIDE SEQUENCE [LARGE SCALE GENOMIC DNA]</scope>
    <source>
        <strain evidence="3">Cupriavidus taiwanensis cmp 52</strain>
    </source>
</reference>